<name>A0ABP1WQZ2_9POXV</name>
<evidence type="ECO:0008006" key="3">
    <source>
        <dbReference type="Google" id="ProtNLM"/>
    </source>
</evidence>
<evidence type="ECO:0000313" key="1">
    <source>
        <dbReference type="EMBL" id="CCU56145.1"/>
    </source>
</evidence>
<dbReference type="Proteomes" id="UP000792374">
    <property type="component" value="Genome"/>
</dbReference>
<organism evidence="1 2">
    <name type="scientific">Choristoneura rosaceana entomopoxvirus 'L'</name>
    <dbReference type="NCBI Taxonomy" id="1293539"/>
    <lineage>
        <taxon>Viruses</taxon>
        <taxon>Varidnaviria</taxon>
        <taxon>Bamfordvirae</taxon>
        <taxon>Nucleocytoviricota</taxon>
        <taxon>Pokkesviricetes</taxon>
        <taxon>Chitovirales</taxon>
        <taxon>Poxviridae</taxon>
        <taxon>Entomopoxvirinae</taxon>
        <taxon>Betaentomopoxvirus</taxon>
        <taxon>Betaentomopoxvirus crosaceana</taxon>
        <taxon>Choristoneura rosaceana entomopoxvirus</taxon>
    </lineage>
</organism>
<reference evidence="1" key="1">
    <citation type="journal article" date="2013" name="J. Virol.">
        <title>New Insights into the Evolution of Entomopoxvirinae from the Complete Genome Sequences of Four Entomopoxviruses Infecting Adoxophyes honmai, Choristoneura biennis, Choristoneura rosaceana, and Mythimna separata.</title>
        <authorList>
            <person name="Theze J."/>
            <person name="Takatsuka J."/>
            <person name="Li Z."/>
            <person name="Gallais J."/>
            <person name="Doucet D."/>
            <person name="Arif B."/>
            <person name="Nakai M."/>
            <person name="Herniou E.A."/>
        </authorList>
    </citation>
    <scope>NUCLEOTIDE SEQUENCE</scope>
</reference>
<evidence type="ECO:0000313" key="2">
    <source>
        <dbReference type="Proteomes" id="UP000792374"/>
    </source>
</evidence>
<protein>
    <recommendedName>
        <fullName evidence="3">N1R/p28-like protein</fullName>
    </recommendedName>
</protein>
<proteinExistence type="predicted"/>
<keyword evidence="2" id="KW-1185">Reference proteome</keyword>
<dbReference type="EMBL" id="HF679133">
    <property type="protein sequence ID" value="CCU56145.1"/>
    <property type="molecule type" value="Genomic_DNA"/>
</dbReference>
<accession>A0ABP1WQZ2</accession>
<sequence>MDILLIASKVSYFSDHNVYIDEEQRLEVLHNYNNGLINNYIKNNKNKYNAIIDNYNENECNKLLNDIKDTKIYKQENNLTIDEIKYVDSILDKQENNLTINDDKQENNLTINDDKQENNLTINDDKQENNLIINKTDNKNIITIDVKKKILNKKIKNMINNSVIIKNEQESKSNINMISDNKLKNKVLDNLSLKRGLFKEDYNINKYEEAYNVTITNRNKYYIKKLLSFEYNSKTINIIVCGKIDGINNDILIESKNRINKLFKYIPIYEKVQLEMYLFLSKFKKCNLIQHYNNDIDVLEYEKDESLFVDICDNIIFYFKKMFKNNTLDINYNKKFKIFNVINC</sequence>
<gene>
    <name evidence="1" type="ORF">CHREV_243</name>
</gene>
<dbReference type="GeneID" id="15613568"/>
<dbReference type="RefSeq" id="YP_008004647.1">
    <property type="nucleotide sequence ID" value="NC_021249.1"/>
</dbReference>